<dbReference type="SUPFAM" id="SSF53850">
    <property type="entry name" value="Periplasmic binding protein-like II"/>
    <property type="match status" value="1"/>
</dbReference>
<feature type="transmembrane region" description="Helical" evidence="1">
    <location>
        <begin position="33"/>
        <end position="51"/>
    </location>
</feature>
<evidence type="ECO:0000256" key="1">
    <source>
        <dbReference type="SAM" id="Phobius"/>
    </source>
</evidence>
<feature type="transmembrane region" description="Helical" evidence="1">
    <location>
        <begin position="348"/>
        <end position="374"/>
    </location>
</feature>
<proteinExistence type="predicted"/>
<dbReference type="OrthoDB" id="237270at2"/>
<keyword evidence="3" id="KW-1185">Reference proteome</keyword>
<dbReference type="Proteomes" id="UP000078463">
    <property type="component" value="Chromosome"/>
</dbReference>
<evidence type="ECO:0000313" key="2">
    <source>
        <dbReference type="EMBL" id="ANI99805.1"/>
    </source>
</evidence>
<keyword evidence="1" id="KW-1133">Transmembrane helix</keyword>
<dbReference type="RefSeq" id="WP_068948813.1">
    <property type="nucleotide sequence ID" value="NZ_CP015922.1"/>
</dbReference>
<name>A0A191UFX2_9BURK</name>
<gene>
    <name evidence="2" type="ORF">A8O14_06805</name>
</gene>
<dbReference type="Gene3D" id="3.40.190.10">
    <property type="entry name" value="Periplasmic binding protein-like II"/>
    <property type="match status" value="2"/>
</dbReference>
<reference evidence="3" key="1">
    <citation type="submission" date="2016-05" db="EMBL/GenBank/DDBJ databases">
        <title>Polynucleobacter sp. QLW-P1FAT50C-4 genome.</title>
        <authorList>
            <person name="Hahn M.W."/>
        </authorList>
    </citation>
    <scope>NUCLEOTIDE SEQUENCE [LARGE SCALE GENOMIC DNA]</scope>
    <source>
        <strain evidence="3">QLW-P1FAT50C-4</strain>
    </source>
</reference>
<keyword evidence="1" id="KW-0812">Transmembrane</keyword>
<accession>A0A191UFX2</accession>
<sequence>MASFKQSVQETFLGLSETAQEKWSDFTQFLQEAWPLLLFLLMVLMGIWWYADPPPPRHVLMATGSPGGSYEVLGKKYAEFFAKKGVILELTPTNGAQENLSRLSDRDDPVQAAFVQAGVAHPKSVSGIQSLGAIGYDPIWFFYTGPEVQYSDFEVVRGHSKFFANRKISIGIEGSGTHAQSTQILKATGLDRTNLQFLNLPGERAVEALKKGEIDGAFIVDSYEAPNIQTLLADPKMHLVTFKRAEAFTKIIPYLQILKVPEGSFGLERNFPSEDLKLVATTTNLLIDDRMHPAIQFLFLEAAREINGRESFFTKRGEFPSFKDSLLPESPVAVHYEKNRYPLISTYFPFWLAEFISRLIFVLLPFCVLAYPALQALPSFRTRRMYNKINRLYGELKTFEQDLLTNYDHAKRDEYLKRLDLLEYQALNVTVSKRLAGDYYSLRTSIDYVRNCLNRGVHPYQYDAGVDPDL</sequence>
<dbReference type="PANTHER" id="PTHR42941">
    <property type="entry name" value="SLL1037 PROTEIN"/>
    <property type="match status" value="1"/>
</dbReference>
<dbReference type="AlphaFoldDB" id="A0A191UFX2"/>
<keyword evidence="1" id="KW-0472">Membrane</keyword>
<protein>
    <submittedName>
        <fullName evidence="2">TRAP ABC transporter substrate-binding protein</fullName>
    </submittedName>
</protein>
<organism evidence="2 3">
    <name type="scientific">Polynucleobacter wuianus</name>
    <dbReference type="NCBI Taxonomy" id="1743168"/>
    <lineage>
        <taxon>Bacteria</taxon>
        <taxon>Pseudomonadati</taxon>
        <taxon>Pseudomonadota</taxon>
        <taxon>Betaproteobacteria</taxon>
        <taxon>Burkholderiales</taxon>
        <taxon>Burkholderiaceae</taxon>
        <taxon>Polynucleobacter</taxon>
    </lineage>
</organism>
<dbReference type="PANTHER" id="PTHR42941:SF1">
    <property type="entry name" value="SLL1037 PROTEIN"/>
    <property type="match status" value="1"/>
</dbReference>
<dbReference type="KEGG" id="pwu:A8O14_06805"/>
<dbReference type="EMBL" id="CP015922">
    <property type="protein sequence ID" value="ANI99805.1"/>
    <property type="molecule type" value="Genomic_DNA"/>
</dbReference>
<dbReference type="Pfam" id="PF16868">
    <property type="entry name" value="NMT1_3"/>
    <property type="match status" value="1"/>
</dbReference>
<dbReference type="InterPro" id="IPR011852">
    <property type="entry name" value="TRAP_TAXI"/>
</dbReference>
<dbReference type="STRING" id="1743168.A8O14_06805"/>
<evidence type="ECO:0000313" key="3">
    <source>
        <dbReference type="Proteomes" id="UP000078463"/>
    </source>
</evidence>